<dbReference type="GO" id="GO:0006629">
    <property type="term" value="P:lipid metabolic process"/>
    <property type="evidence" value="ECO:0007669"/>
    <property type="project" value="TreeGrafter"/>
</dbReference>
<evidence type="ECO:0007829" key="16">
    <source>
        <dbReference type="PDB" id="5F1E"/>
    </source>
</evidence>
<reference evidence="15 16" key="1">
    <citation type="journal article" date="2016" name="Proc. Natl. Acad. Sci. U.S.A.">
        <title>Blue protein with red fluorescence.</title>
        <authorList>
            <person name="Ghosh S."/>
            <person name="Yu C.L."/>
            <person name="Ferraro D.J."/>
            <person name="Sudha S."/>
            <person name="Pal S.K."/>
            <person name="Schaefer W.F."/>
            <person name="Gibson D.T."/>
            <person name="Ramaswamy S."/>
        </authorList>
    </citation>
    <scope>X-RAY CRYSTALLOGRAPHY (1.85 ANGSTROMS)</scope>
    <scope>DISULFIDE BONDS</scope>
    <source>
        <tissue evidence="13 14">Mucus</tissue>
    </source>
</reference>
<evidence type="ECO:0000256" key="7">
    <source>
        <dbReference type="ARBA" id="ARBA00023121"/>
    </source>
</evidence>
<dbReference type="GO" id="GO:0031409">
    <property type="term" value="F:pigment binding"/>
    <property type="evidence" value="ECO:0007669"/>
    <property type="project" value="InterPro"/>
</dbReference>
<evidence type="ECO:0000256" key="1">
    <source>
        <dbReference type="ARBA" id="ARBA00004613"/>
    </source>
</evidence>
<dbReference type="PANTHER" id="PTHR10612">
    <property type="entry name" value="APOLIPOPROTEIN D"/>
    <property type="match status" value="1"/>
</dbReference>
<dbReference type="GO" id="GO:0008289">
    <property type="term" value="F:lipid binding"/>
    <property type="evidence" value="ECO:0007669"/>
    <property type="project" value="UniProtKB-KW"/>
</dbReference>
<dbReference type="AlphaFoldDB" id="A0A1D5B367"/>
<dbReference type="PRINTS" id="PR00179">
    <property type="entry name" value="LIPOCALIN"/>
</dbReference>
<evidence type="ECO:0000256" key="10">
    <source>
        <dbReference type="ARBA" id="ARBA00023283"/>
    </source>
</evidence>
<comment type="similarity">
    <text evidence="2 11">Belongs to the calycin superfamily. Lipocalin family.</text>
</comment>
<evidence type="ECO:0000256" key="6">
    <source>
        <dbReference type="ARBA" id="ARBA00022729"/>
    </source>
</evidence>
<dbReference type="InterPro" id="IPR012674">
    <property type="entry name" value="Calycin"/>
</dbReference>
<feature type="disulfide bond" evidence="15 16">
    <location>
        <begin position="8"/>
        <end position="113"/>
    </location>
</feature>
<evidence type="ECO:0000256" key="3">
    <source>
        <dbReference type="ARBA" id="ARBA00019890"/>
    </source>
</evidence>
<dbReference type="PDB" id="7YX1">
    <property type="method" value="X-ray"/>
    <property type="resolution" value="2.65 A"/>
    <property type="chains" value="A/B=1-183"/>
</dbReference>
<dbReference type="PDBsum" id="5F1E"/>
<accession>A0A1D5B367</accession>
<reference evidence="17 18" key="3">
    <citation type="journal article" date="2022" name="RSC Adv.">
        <title>Modulation of biliverdin dynamics and spectral properties by Sandercyanin.</title>
        <authorList>
            <person name="Ghosh S."/>
            <person name="Mondal S."/>
            <person name="Yadav K."/>
            <person name="Aggarwal S."/>
            <person name="Schaefer W.F."/>
            <person name="Narayana C."/>
            <person name="Subramanian R."/>
        </authorList>
    </citation>
    <scope>X-RAY CRYSTALLOGRAPHY (2.50 ANGSTROMS)</scope>
    <scope>DISULFIDE BONDS</scope>
</reference>
<dbReference type="PANTHER" id="PTHR10612:SF58">
    <property type="entry name" value="APOLIPOPROTEIN D"/>
    <property type="match status" value="1"/>
</dbReference>
<dbReference type="PDB" id="7VNS">
    <property type="method" value="X-ray"/>
    <property type="resolution" value="1.95 A"/>
    <property type="chains" value="A/B=1-183"/>
</dbReference>
<name>A0A1D5B367_SANVI</name>
<organism evidence="13">
    <name type="scientific">Sander vitreus</name>
    <name type="common">Walleye</name>
    <name type="synonym">Perca vitrea</name>
    <dbReference type="NCBI Taxonomy" id="283036"/>
    <lineage>
        <taxon>Eukaryota</taxon>
        <taxon>Metazoa</taxon>
        <taxon>Chordata</taxon>
        <taxon>Craniata</taxon>
        <taxon>Vertebrata</taxon>
        <taxon>Euteleostomi</taxon>
        <taxon>Actinopterygii</taxon>
        <taxon>Neopterygii</taxon>
        <taxon>Teleostei</taxon>
        <taxon>Neoteleostei</taxon>
        <taxon>Acanthomorphata</taxon>
        <taxon>Eupercaria</taxon>
        <taxon>Perciformes</taxon>
        <taxon>Percoidei</taxon>
        <taxon>Percidae</taxon>
        <taxon>Luciopercinae</taxon>
        <taxon>Sander</taxon>
    </lineage>
</organism>
<evidence type="ECO:0000313" key="13">
    <source>
        <dbReference type="PDB" id="5EZ2"/>
    </source>
</evidence>
<evidence type="ECO:0000313" key="14">
    <source>
        <dbReference type="PDB" id="5F1E"/>
    </source>
</evidence>
<keyword evidence="8" id="KW-1015">Disulfide bond</keyword>
<dbReference type="Gene3D" id="2.40.128.20">
    <property type="match status" value="1"/>
</dbReference>
<dbReference type="PRINTS" id="PR01273">
    <property type="entry name" value="INVTBRTCOLOR"/>
</dbReference>
<dbReference type="GO" id="GO:0005576">
    <property type="term" value="C:extracellular region"/>
    <property type="evidence" value="ECO:0007669"/>
    <property type="project" value="UniProtKB-SubCell"/>
</dbReference>
<dbReference type="InterPro" id="IPR000566">
    <property type="entry name" value="Lipocln_cytosolic_FA-bd_dom"/>
</dbReference>
<dbReference type="PDB" id="7O3K">
    <property type="method" value="X-ray"/>
    <property type="resolution" value="2.75 A"/>
    <property type="chains" value="A=1-183"/>
</dbReference>
<evidence type="ECO:0007829" key="19">
    <source>
        <dbReference type="PDB" id="7VNL"/>
    </source>
</evidence>
<dbReference type="GO" id="GO:0000302">
    <property type="term" value="P:response to reactive oxygen species"/>
    <property type="evidence" value="ECO:0007669"/>
    <property type="project" value="TreeGrafter"/>
</dbReference>
<keyword evidence="5" id="KW-0964">Secreted</keyword>
<keyword evidence="4" id="KW-0813">Transport</keyword>
<reference evidence="19 20" key="2">
    <citation type="journal article" date="2022" name="FEBS Lett.">
        <title>Phenylalanine stacking enhances the red fluorescence of biliverdin IXalpha on UV excitation in sandercyanin fluorescent protein.</title>
        <authorList>
            <person name="Yadav K."/>
            <person name="Ghosh S."/>
            <person name="Barak A."/>
            <person name="Schaefer W."/>
            <person name="Subramanian R."/>
        </authorList>
    </citation>
    <scope>X-RAY CRYSTALLOGRAPHY (1.93 ANGSTROMS)</scope>
    <scope>DISULFIDE BONDS</scope>
</reference>
<keyword evidence="9" id="KW-0325">Glycoprotein</keyword>
<dbReference type="PDB" id="7VNL">
    <property type="method" value="X-ray"/>
    <property type="resolution" value="1.93 A"/>
    <property type="chains" value="A/B=1-183"/>
</dbReference>
<dbReference type="PDBsum" id="5EZ2"/>
<dbReference type="PDB" id="7O2Y">
    <property type="method" value="X-ray"/>
    <property type="resolution" value="2.50 A"/>
    <property type="chains" value="AAA=1-183"/>
</dbReference>
<evidence type="ECO:0000256" key="2">
    <source>
        <dbReference type="ARBA" id="ARBA00006889"/>
    </source>
</evidence>
<evidence type="ECO:0000256" key="5">
    <source>
        <dbReference type="ARBA" id="ARBA00022525"/>
    </source>
</evidence>
<evidence type="ECO:0007829" key="20">
    <source>
        <dbReference type="PDB" id="7VNS"/>
    </source>
</evidence>
<protein>
    <recommendedName>
        <fullName evidence="3">Apolipoprotein D</fullName>
    </recommendedName>
</protein>
<proteinExistence type="evidence at protein level"/>
<evidence type="ECO:0007829" key="18">
    <source>
        <dbReference type="PDB" id="7O3K"/>
    </source>
</evidence>
<dbReference type="PIRSF" id="PIRSF036893">
    <property type="entry name" value="Lipocalin_ApoD"/>
    <property type="match status" value="1"/>
</dbReference>
<dbReference type="PDB" id="5F1E">
    <property type="method" value="X-ray"/>
    <property type="resolution" value="2.70 A"/>
    <property type="chains" value="A/B=1-183"/>
</dbReference>
<evidence type="ECO:0000256" key="4">
    <source>
        <dbReference type="ARBA" id="ARBA00022448"/>
    </source>
</evidence>
<keyword evidence="10" id="KW-0873">Pyrrolidone carboxylic acid</keyword>
<evidence type="ECO:0000256" key="8">
    <source>
        <dbReference type="ARBA" id="ARBA00023157"/>
    </source>
</evidence>
<evidence type="ECO:0000256" key="11">
    <source>
        <dbReference type="PIRNR" id="PIRNR036893"/>
    </source>
</evidence>
<dbReference type="GO" id="GO:0005737">
    <property type="term" value="C:cytoplasm"/>
    <property type="evidence" value="ECO:0007669"/>
    <property type="project" value="TreeGrafter"/>
</dbReference>
<evidence type="ECO:0000256" key="9">
    <source>
        <dbReference type="ARBA" id="ARBA00023180"/>
    </source>
</evidence>
<feature type="disulfide bond" evidence="15 16">
    <location>
        <begin position="41"/>
        <end position="165"/>
    </location>
</feature>
<keyword evidence="7" id="KW-0446">Lipid-binding</keyword>
<evidence type="ECO:0007829" key="15">
    <source>
        <dbReference type="PDB" id="5EZ2"/>
    </source>
</evidence>
<dbReference type="FunFam" id="2.40.128.20:FF:000003">
    <property type="entry name" value="Apolipoprotein D"/>
    <property type="match status" value="1"/>
</dbReference>
<sequence length="183" mass="20137">MFIKPGRCPKPAVQEDFDAARYLGVWYDIQRLPNKFQKGECATATYSLSPGVGFSVFNRERLANGTIKSVIGSAIAEDPCEPAKLQFFHENAAPVPYWVLSTDYDNYALVYSCINLGASHAAYASIVSRQPTLPEETIKKLQGTMSSFGVGVDTLLTTNQDAAYCSAMNQKLAAALEHHHHHH</sequence>
<evidence type="ECO:0000259" key="12">
    <source>
        <dbReference type="Pfam" id="PF08212"/>
    </source>
</evidence>
<dbReference type="InterPro" id="IPR022271">
    <property type="entry name" value="Lipocalin_ApoD"/>
</dbReference>
<dbReference type="PDB" id="5EZ2">
    <property type="method" value="X-ray"/>
    <property type="resolution" value="1.85 A"/>
    <property type="chains" value="A/B=1-183"/>
</dbReference>
<dbReference type="CDD" id="cd19437">
    <property type="entry name" value="lipocalin_apoD-like"/>
    <property type="match status" value="1"/>
</dbReference>
<keyword evidence="15 16" id="KW-0002">3D-structure</keyword>
<dbReference type="InterPro" id="IPR003057">
    <property type="entry name" value="Invtbrt_color"/>
</dbReference>
<evidence type="ECO:0007829" key="17">
    <source>
        <dbReference type="PDB" id="7O2Y"/>
    </source>
</evidence>
<dbReference type="Pfam" id="PF08212">
    <property type="entry name" value="Lipocalin_2"/>
    <property type="match status" value="1"/>
</dbReference>
<comment type="subcellular location">
    <subcellularLocation>
        <location evidence="1">Secreted</location>
    </subcellularLocation>
</comment>
<dbReference type="SMR" id="A0A1D5B367"/>
<feature type="domain" description="Lipocalin/cytosolic fatty-acid binding" evidence="12">
    <location>
        <begin position="18"/>
        <end position="159"/>
    </location>
</feature>
<keyword evidence="6" id="KW-0732">Signal</keyword>
<dbReference type="SUPFAM" id="SSF50814">
    <property type="entry name" value="Lipocalins"/>
    <property type="match status" value="1"/>
</dbReference>